<comment type="similarity">
    <text evidence="1">Belongs to the insulin family.</text>
</comment>
<keyword evidence="2" id="KW-0732">Signal</keyword>
<proteinExistence type="inferred from homology"/>
<reference evidence="4" key="1">
    <citation type="submission" date="2010-08" db="EMBL/GenBank/DDBJ databases">
        <authorList>
            <consortium name="Caenorhabditis japonica Sequencing Consortium"/>
            <person name="Wilson R.K."/>
        </authorList>
    </citation>
    <scope>NUCLEOTIDE SEQUENCE [LARGE SCALE GENOMIC DNA]</scope>
    <source>
        <strain evidence="4">DF5081</strain>
    </source>
</reference>
<dbReference type="Proteomes" id="UP000005237">
    <property type="component" value="Unassembled WGS sequence"/>
</dbReference>
<dbReference type="InterPro" id="IPR036438">
    <property type="entry name" value="Insulin-like_sf"/>
</dbReference>
<dbReference type="EnsemblMetazoa" id="CJA42367.1">
    <property type="protein sequence ID" value="CJA42367.1"/>
    <property type="gene ID" value="WBGene00218215"/>
</dbReference>
<keyword evidence="4" id="KW-1185">Reference proteome</keyword>
<evidence type="ECO:0000256" key="2">
    <source>
        <dbReference type="ARBA" id="ARBA00022729"/>
    </source>
</evidence>
<evidence type="ECO:0000256" key="1">
    <source>
        <dbReference type="ARBA" id="ARBA00009034"/>
    </source>
</evidence>
<dbReference type="PROSITE" id="PS00262">
    <property type="entry name" value="INSULIN"/>
    <property type="match status" value="1"/>
</dbReference>
<dbReference type="InterPro" id="IPR022353">
    <property type="entry name" value="Insulin_CS"/>
</dbReference>
<dbReference type="SUPFAM" id="SSF56994">
    <property type="entry name" value="Insulin-like"/>
    <property type="match status" value="1"/>
</dbReference>
<reference evidence="3" key="2">
    <citation type="submission" date="2022-06" db="UniProtKB">
        <authorList>
            <consortium name="EnsemblMetazoa"/>
        </authorList>
    </citation>
    <scope>IDENTIFICATION</scope>
    <source>
        <strain evidence="3">DF5081</strain>
    </source>
</reference>
<name>A0A8R1IV39_CAEJA</name>
<accession>A0A8R1IV39</accession>
<sequence>VCGVKAYQYLRSICPRGTTPHHDSLVVKCCNLGCTHHEISAICA</sequence>
<evidence type="ECO:0000313" key="3">
    <source>
        <dbReference type="EnsemblMetazoa" id="CJA42367.1"/>
    </source>
</evidence>
<evidence type="ECO:0000313" key="4">
    <source>
        <dbReference type="Proteomes" id="UP000005237"/>
    </source>
</evidence>
<organism evidence="3 4">
    <name type="scientific">Caenorhabditis japonica</name>
    <dbReference type="NCBI Taxonomy" id="281687"/>
    <lineage>
        <taxon>Eukaryota</taxon>
        <taxon>Metazoa</taxon>
        <taxon>Ecdysozoa</taxon>
        <taxon>Nematoda</taxon>
        <taxon>Chromadorea</taxon>
        <taxon>Rhabditida</taxon>
        <taxon>Rhabditina</taxon>
        <taxon>Rhabditomorpha</taxon>
        <taxon>Rhabditoidea</taxon>
        <taxon>Rhabditidae</taxon>
        <taxon>Peloderinae</taxon>
        <taxon>Caenorhabditis</taxon>
    </lineage>
</organism>
<dbReference type="AlphaFoldDB" id="A0A8R1IV39"/>
<protein>
    <submittedName>
        <fullName evidence="3">Uncharacterized protein</fullName>
    </submittedName>
</protein>